<organism evidence="1 2">
    <name type="scientific">Crypturellus soui</name>
    <dbReference type="NCBI Taxonomy" id="458187"/>
    <lineage>
        <taxon>Eukaryota</taxon>
        <taxon>Metazoa</taxon>
        <taxon>Chordata</taxon>
        <taxon>Craniata</taxon>
        <taxon>Vertebrata</taxon>
        <taxon>Euteleostomi</taxon>
        <taxon>Archelosauria</taxon>
        <taxon>Archosauria</taxon>
        <taxon>Dinosauria</taxon>
        <taxon>Saurischia</taxon>
        <taxon>Theropoda</taxon>
        <taxon>Coelurosauria</taxon>
        <taxon>Aves</taxon>
        <taxon>Palaeognathae</taxon>
        <taxon>Tinamiformes</taxon>
        <taxon>Tinamidae</taxon>
        <taxon>Crypturellus</taxon>
    </lineage>
</organism>
<keyword evidence="2" id="KW-1185">Reference proteome</keyword>
<gene>
    <name evidence="1" type="primary">Erv31_2</name>
    <name evidence="1" type="ORF">CRYSOU_R15524</name>
</gene>
<protein>
    <submittedName>
        <fullName evidence="1">ENR1 protein</fullName>
    </submittedName>
</protein>
<evidence type="ECO:0000313" key="1">
    <source>
        <dbReference type="EMBL" id="NWI15117.1"/>
    </source>
</evidence>
<accession>A0A7K4KFI7</accession>
<name>A0A7K4KFI7_9AVES</name>
<feature type="non-terminal residue" evidence="1">
    <location>
        <position position="1"/>
    </location>
</feature>
<feature type="non-terminal residue" evidence="1">
    <location>
        <position position="88"/>
    </location>
</feature>
<reference evidence="1 2" key="1">
    <citation type="submission" date="2019-09" db="EMBL/GenBank/DDBJ databases">
        <title>Bird 10,000 Genomes (B10K) Project - Family phase.</title>
        <authorList>
            <person name="Zhang G."/>
        </authorList>
    </citation>
    <scope>NUCLEOTIDE SEQUENCE [LARGE SCALE GENOMIC DNA]</scope>
    <source>
        <strain evidence="1">B10K-MSB-42743</strain>
        <tissue evidence="1">Heart</tissue>
    </source>
</reference>
<dbReference type="Proteomes" id="UP000545332">
    <property type="component" value="Unassembled WGS sequence"/>
</dbReference>
<dbReference type="EMBL" id="VWPX01010755">
    <property type="protein sequence ID" value="NWI15117.1"/>
    <property type="molecule type" value="Genomic_DNA"/>
</dbReference>
<dbReference type="OrthoDB" id="9325190at2759"/>
<dbReference type="AlphaFoldDB" id="A0A7K4KFI7"/>
<comment type="caution">
    <text evidence="1">The sequence shown here is derived from an EMBL/GenBank/DDBJ whole genome shotgun (WGS) entry which is preliminary data.</text>
</comment>
<proteinExistence type="predicted"/>
<evidence type="ECO:0000313" key="2">
    <source>
        <dbReference type="Proteomes" id="UP000545332"/>
    </source>
</evidence>
<sequence length="88" mass="9983">TLGQHKPPGSQENLFVTLMKEIAQELNVTSCWICGGVQMTEQWPWRGEGLTPDQLLEWNRTETSGTKRPEGWVLSNDVIGRECIERKG</sequence>